<sequence>MPIDLFTQLPPADETIDDVFDLDVEVTVETTTSAIYHSGLICTPTCISPNGGSFCSFCC</sequence>
<proteinExistence type="predicted"/>
<protein>
    <submittedName>
        <fullName evidence="1">Uncharacterized protein</fullName>
    </submittedName>
</protein>
<gene>
    <name evidence="1" type="ORF">FHX34_105514</name>
</gene>
<evidence type="ECO:0000313" key="1">
    <source>
        <dbReference type="EMBL" id="TWG12647.1"/>
    </source>
</evidence>
<keyword evidence="2" id="KW-1185">Reference proteome</keyword>
<accession>A0A561VM31</accession>
<dbReference type="Proteomes" id="UP000320239">
    <property type="component" value="Unassembled WGS sequence"/>
</dbReference>
<dbReference type="RefSeq" id="WP_122978795.1">
    <property type="nucleotide sequence ID" value="NZ_BOMX01000088.1"/>
</dbReference>
<organism evidence="1 2">
    <name type="scientific">Actinoplanes teichomyceticus</name>
    <dbReference type="NCBI Taxonomy" id="1867"/>
    <lineage>
        <taxon>Bacteria</taxon>
        <taxon>Bacillati</taxon>
        <taxon>Actinomycetota</taxon>
        <taxon>Actinomycetes</taxon>
        <taxon>Micromonosporales</taxon>
        <taxon>Micromonosporaceae</taxon>
        <taxon>Actinoplanes</taxon>
    </lineage>
</organism>
<name>A0A561VM31_ACTTI</name>
<comment type="caution">
    <text evidence="1">The sequence shown here is derived from an EMBL/GenBank/DDBJ whole genome shotgun (WGS) entry which is preliminary data.</text>
</comment>
<evidence type="ECO:0000313" key="2">
    <source>
        <dbReference type="Proteomes" id="UP000320239"/>
    </source>
</evidence>
<dbReference type="EMBL" id="VIWY01000005">
    <property type="protein sequence ID" value="TWG12647.1"/>
    <property type="molecule type" value="Genomic_DNA"/>
</dbReference>
<dbReference type="AlphaFoldDB" id="A0A561VM31"/>
<reference evidence="1 2" key="1">
    <citation type="submission" date="2019-06" db="EMBL/GenBank/DDBJ databases">
        <title>Sequencing the genomes of 1000 actinobacteria strains.</title>
        <authorList>
            <person name="Klenk H.-P."/>
        </authorList>
    </citation>
    <scope>NUCLEOTIDE SEQUENCE [LARGE SCALE GENOMIC DNA]</scope>
    <source>
        <strain evidence="1 2">DSM 43866</strain>
    </source>
</reference>